<dbReference type="STRING" id="756272.Plabr_3774"/>
<evidence type="ECO:0000256" key="4">
    <source>
        <dbReference type="ARBA" id="ARBA00022729"/>
    </source>
</evidence>
<dbReference type="Pfam" id="PF13202">
    <property type="entry name" value="EF-hand_5"/>
    <property type="match status" value="2"/>
</dbReference>
<dbReference type="Gene3D" id="3.40.50.1820">
    <property type="entry name" value="alpha/beta hydrolase"/>
    <property type="match status" value="1"/>
</dbReference>
<dbReference type="GO" id="GO:0005509">
    <property type="term" value="F:calcium ion binding"/>
    <property type="evidence" value="ECO:0007669"/>
    <property type="project" value="InterPro"/>
</dbReference>
<dbReference type="AlphaFoldDB" id="F0SS26"/>
<sequence length="391" mass="42220">MKYIVRIGSVALILFVAAVISRRISLAQDGNRLKQAFERIDVDHDGKLSVAEISRFAPLKSRLDGADVDGDGLVTKAEFRNKIAGSMQRLEPTTGKLAIGDSLRIVKVGDLERRYRVHVPQSYDANQATPVVIAFHGGGGNPESMIQFSGLDKKSDEAGFIVVYPYGTGQQKDRGLTFNGGGCCGYAKNRGIDDIGFVNALLDDLERAAAVDTSRIFATGISNGGIMTYYVASELSHRIAAIAPVGGPMMTDTCNPKRPVPVIHFHGTADGLAPFEGGKGKGSPGVPAFFRPEFNSVEYSINHWIRANDCDPQPVVEALPDTADDGMTVTRKTWGNGTDGAEVVLIEIKNGGHTWPGMKSVSPEVLGESTLDISANDLMWEFFQKHPLRQK</sequence>
<feature type="domain" description="EF-hand" evidence="8">
    <location>
        <begin position="28"/>
        <end position="63"/>
    </location>
</feature>
<dbReference type="InterPro" id="IPR043595">
    <property type="entry name" value="FaeB/C/D"/>
</dbReference>
<name>F0SS26_RUBBR</name>
<organism evidence="9 10">
    <name type="scientific">Rubinisphaera brasiliensis (strain ATCC 49424 / DSM 5305 / JCM 21570 / IAM 15109 / NBRC 103401 / IFAM 1448)</name>
    <name type="common">Planctomyces brasiliensis</name>
    <dbReference type="NCBI Taxonomy" id="756272"/>
    <lineage>
        <taxon>Bacteria</taxon>
        <taxon>Pseudomonadati</taxon>
        <taxon>Planctomycetota</taxon>
        <taxon>Planctomycetia</taxon>
        <taxon>Planctomycetales</taxon>
        <taxon>Planctomycetaceae</taxon>
        <taxon>Rubinisphaera</taxon>
    </lineage>
</organism>
<evidence type="ECO:0000259" key="8">
    <source>
        <dbReference type="PROSITE" id="PS50222"/>
    </source>
</evidence>
<keyword evidence="7" id="KW-0624">Polysaccharide degradation</keyword>
<keyword evidence="3" id="KW-0858">Xylan degradation</keyword>
<keyword evidence="6" id="KW-0119">Carbohydrate metabolism</keyword>
<dbReference type="KEGG" id="pbs:Plabr_3774"/>
<evidence type="ECO:0000256" key="6">
    <source>
        <dbReference type="ARBA" id="ARBA00023277"/>
    </source>
</evidence>
<evidence type="ECO:0000313" key="10">
    <source>
        <dbReference type="Proteomes" id="UP000006860"/>
    </source>
</evidence>
<evidence type="ECO:0000256" key="3">
    <source>
        <dbReference type="ARBA" id="ARBA00022651"/>
    </source>
</evidence>
<protein>
    <submittedName>
        <fullName evidence="9">EF hand repeat-containing protein</fullName>
    </submittedName>
</protein>
<dbReference type="eggNOG" id="COG3509">
    <property type="taxonomic scope" value="Bacteria"/>
</dbReference>
<dbReference type="SUPFAM" id="SSF47473">
    <property type="entry name" value="EF-hand"/>
    <property type="match status" value="1"/>
</dbReference>
<dbReference type="InterPro" id="IPR011992">
    <property type="entry name" value="EF-hand-dom_pair"/>
</dbReference>
<evidence type="ECO:0000256" key="5">
    <source>
        <dbReference type="ARBA" id="ARBA00022801"/>
    </source>
</evidence>
<dbReference type="Proteomes" id="UP000006860">
    <property type="component" value="Chromosome"/>
</dbReference>
<dbReference type="PANTHER" id="PTHR38050">
    <property type="match status" value="1"/>
</dbReference>
<dbReference type="PROSITE" id="PS00018">
    <property type="entry name" value="EF_HAND_1"/>
    <property type="match status" value="2"/>
</dbReference>
<evidence type="ECO:0000313" key="9">
    <source>
        <dbReference type="EMBL" id="ADY61364.1"/>
    </source>
</evidence>
<dbReference type="InterPro" id="IPR018247">
    <property type="entry name" value="EF_Hand_1_Ca_BS"/>
</dbReference>
<proteinExistence type="predicted"/>
<evidence type="ECO:0000256" key="2">
    <source>
        <dbReference type="ARBA" id="ARBA00022525"/>
    </source>
</evidence>
<dbReference type="RefSeq" id="WP_013630083.1">
    <property type="nucleotide sequence ID" value="NC_015174.1"/>
</dbReference>
<dbReference type="Gene3D" id="1.10.238.10">
    <property type="entry name" value="EF-hand"/>
    <property type="match status" value="1"/>
</dbReference>
<dbReference type="GO" id="GO:0045493">
    <property type="term" value="P:xylan catabolic process"/>
    <property type="evidence" value="ECO:0007669"/>
    <property type="project" value="UniProtKB-KW"/>
</dbReference>
<dbReference type="InterPro" id="IPR029058">
    <property type="entry name" value="AB_hydrolase_fold"/>
</dbReference>
<dbReference type="HOGENOM" id="CLU_027551_4_0_0"/>
<keyword evidence="10" id="KW-1185">Reference proteome</keyword>
<dbReference type="InterPro" id="IPR002048">
    <property type="entry name" value="EF_hand_dom"/>
</dbReference>
<keyword evidence="2" id="KW-0964">Secreted</keyword>
<dbReference type="Pfam" id="PF00326">
    <property type="entry name" value="Peptidase_S9"/>
    <property type="match status" value="1"/>
</dbReference>
<accession>F0SS26</accession>
<comment type="subcellular location">
    <subcellularLocation>
        <location evidence="1">Secreted</location>
    </subcellularLocation>
</comment>
<dbReference type="EMBL" id="CP002546">
    <property type="protein sequence ID" value="ADY61364.1"/>
    <property type="molecule type" value="Genomic_DNA"/>
</dbReference>
<dbReference type="SUPFAM" id="SSF53474">
    <property type="entry name" value="alpha/beta-Hydrolases"/>
    <property type="match status" value="1"/>
</dbReference>
<keyword evidence="4" id="KW-0732">Signal</keyword>
<reference evidence="10" key="1">
    <citation type="submission" date="2011-02" db="EMBL/GenBank/DDBJ databases">
        <title>The complete genome of Planctomyces brasiliensis DSM 5305.</title>
        <authorList>
            <person name="Lucas S."/>
            <person name="Copeland A."/>
            <person name="Lapidus A."/>
            <person name="Bruce D."/>
            <person name="Goodwin L."/>
            <person name="Pitluck S."/>
            <person name="Kyrpides N."/>
            <person name="Mavromatis K."/>
            <person name="Pagani I."/>
            <person name="Ivanova N."/>
            <person name="Ovchinnikova G."/>
            <person name="Lu M."/>
            <person name="Detter J.C."/>
            <person name="Han C."/>
            <person name="Land M."/>
            <person name="Hauser L."/>
            <person name="Markowitz V."/>
            <person name="Cheng J.-F."/>
            <person name="Hugenholtz P."/>
            <person name="Woyke T."/>
            <person name="Wu D."/>
            <person name="Tindall B."/>
            <person name="Pomrenke H.G."/>
            <person name="Brambilla E."/>
            <person name="Klenk H.-P."/>
            <person name="Eisen J.A."/>
        </authorList>
    </citation>
    <scope>NUCLEOTIDE SEQUENCE [LARGE SCALE GENOMIC DNA]</scope>
    <source>
        <strain evidence="10">ATCC 49424 / DSM 5305 / JCM 21570 / NBRC 103401 / IFAM 1448</strain>
    </source>
</reference>
<gene>
    <name evidence="9" type="ordered locus">Plabr_3774</name>
</gene>
<dbReference type="OrthoDB" id="9764953at2"/>
<dbReference type="GO" id="GO:0005576">
    <property type="term" value="C:extracellular region"/>
    <property type="evidence" value="ECO:0007669"/>
    <property type="project" value="UniProtKB-SubCell"/>
</dbReference>
<keyword evidence="5" id="KW-0378">Hydrolase</keyword>
<evidence type="ECO:0000256" key="1">
    <source>
        <dbReference type="ARBA" id="ARBA00004613"/>
    </source>
</evidence>
<dbReference type="PROSITE" id="PS50222">
    <property type="entry name" value="EF_HAND_2"/>
    <property type="match status" value="1"/>
</dbReference>
<dbReference type="GO" id="GO:0030600">
    <property type="term" value="F:feruloyl esterase activity"/>
    <property type="evidence" value="ECO:0007669"/>
    <property type="project" value="InterPro"/>
</dbReference>
<dbReference type="eggNOG" id="COG5126">
    <property type="taxonomic scope" value="Bacteria"/>
</dbReference>
<dbReference type="InterPro" id="IPR001375">
    <property type="entry name" value="Peptidase_S9_cat"/>
</dbReference>
<evidence type="ECO:0000256" key="7">
    <source>
        <dbReference type="ARBA" id="ARBA00023326"/>
    </source>
</evidence>
<dbReference type="PANTHER" id="PTHR38050:SF2">
    <property type="entry name" value="FERULOYL ESTERASE C-RELATED"/>
    <property type="match status" value="1"/>
</dbReference>